<dbReference type="OrthoDB" id="5798580at2759"/>
<proteinExistence type="predicted"/>
<accession>A0A8S1ECP4</accession>
<keyword evidence="1" id="KW-1133">Transmembrane helix</keyword>
<evidence type="ECO:0000256" key="1">
    <source>
        <dbReference type="SAM" id="Phobius"/>
    </source>
</evidence>
<dbReference type="AlphaFoldDB" id="A0A8S1ECP4"/>
<keyword evidence="1" id="KW-0812">Transmembrane</keyword>
<reference evidence="2 3" key="1">
    <citation type="submission" date="2020-04" db="EMBL/GenBank/DDBJ databases">
        <authorList>
            <person name="Laetsch R D."/>
            <person name="Stevens L."/>
            <person name="Kumar S."/>
            <person name="Blaxter L. M."/>
        </authorList>
    </citation>
    <scope>NUCLEOTIDE SEQUENCE [LARGE SCALE GENOMIC DNA]</scope>
</reference>
<keyword evidence="1" id="KW-0472">Membrane</keyword>
<name>A0A8S1ECP4_9PELO</name>
<comment type="caution">
    <text evidence="2">The sequence shown here is derived from an EMBL/GenBank/DDBJ whole genome shotgun (WGS) entry which is preliminary data.</text>
</comment>
<protein>
    <submittedName>
        <fullName evidence="2">Uncharacterized protein</fullName>
    </submittedName>
</protein>
<dbReference type="Proteomes" id="UP000494206">
    <property type="component" value="Unassembled WGS sequence"/>
</dbReference>
<keyword evidence="3" id="KW-1185">Reference proteome</keyword>
<organism evidence="2 3">
    <name type="scientific">Caenorhabditis bovis</name>
    <dbReference type="NCBI Taxonomy" id="2654633"/>
    <lineage>
        <taxon>Eukaryota</taxon>
        <taxon>Metazoa</taxon>
        <taxon>Ecdysozoa</taxon>
        <taxon>Nematoda</taxon>
        <taxon>Chromadorea</taxon>
        <taxon>Rhabditida</taxon>
        <taxon>Rhabditina</taxon>
        <taxon>Rhabditomorpha</taxon>
        <taxon>Rhabditoidea</taxon>
        <taxon>Rhabditidae</taxon>
        <taxon>Peloderinae</taxon>
        <taxon>Caenorhabditis</taxon>
    </lineage>
</organism>
<dbReference type="EMBL" id="CADEPM010000001">
    <property type="protein sequence ID" value="CAB3397334.1"/>
    <property type="molecule type" value="Genomic_DNA"/>
</dbReference>
<feature type="transmembrane region" description="Helical" evidence="1">
    <location>
        <begin position="447"/>
        <end position="466"/>
    </location>
</feature>
<evidence type="ECO:0000313" key="3">
    <source>
        <dbReference type="Proteomes" id="UP000494206"/>
    </source>
</evidence>
<sequence>MQNVPHRYRYEPNPGLMIDKFRSSIKNDYDFACEMQKCSSFSTFKKILVPSEKYTSGLYKRGMPDMYTATLFSPKSAGREKDKIFYLYFSYNFIDEVTKIDYFDAKKSYIHVAKNRLRPDYTLDELSIALIWRNEYARRANILKNRPNYRQPQFDGFCRKIMPSSRHLFIKEEKTSTPIYGHLIRKYEKQIKDSLRNRFVSLDYDLKDDFTQLKNKALSFIVLNPSWIEQRRQFQPPLYLHVRPNYLRDFINNHQYNTEGFRTRRDLDLFNEFNYMTSSLAYTAHFCRAIKRNQLLGIDENMFLEKEGRTKGNRYVRVRPSRYDTKATPTAVVVLGKDGEWKTAMEQVPERAPSVASLSGYSTDSAASTATVTPLDWALNWKMQDNEFEHRYSKGGMMEQILPQSKLSVRSRVREIKTIQKLLGVQLNGELTLSMKTIARNRSRKRLAIFMLFLAAFTLFTMSIYITQMS</sequence>
<evidence type="ECO:0000313" key="2">
    <source>
        <dbReference type="EMBL" id="CAB3397334.1"/>
    </source>
</evidence>
<gene>
    <name evidence="2" type="ORF">CBOVIS_LOCUS763</name>
</gene>